<comment type="caution">
    <text evidence="2">The sequence shown here is derived from an EMBL/GenBank/DDBJ whole genome shotgun (WGS) entry which is preliminary data.</text>
</comment>
<sequence length="214" mass="24932">MIKTTIVGYGKTQTKLMEHYMDRLEKYLPLYYPNISWQFLDVRLKEGTSKKYNENLKSKVLVYNPNIVFVELSLEELNTNNATFVSLDTYENELDNLMNEIKSSNNRTGLNGCMPIPILITPIPMKESKEDRGCSNSRISQYTYRAKTVSAKHDCPIIDLFNIMRKQPQYEEQFINEEGTALNEKGVDLLYDIVFIELTRLINYQGVLKDRFIS</sequence>
<dbReference type="RefSeq" id="WP_271012355.1">
    <property type="nucleotide sequence ID" value="NZ_JAQIFT010000045.1"/>
</dbReference>
<dbReference type="AlphaFoldDB" id="A0AA42J175"/>
<organism evidence="2 3">
    <name type="scientific">Holtiella tumoricola</name>
    <dbReference type="NCBI Taxonomy" id="3018743"/>
    <lineage>
        <taxon>Bacteria</taxon>
        <taxon>Bacillati</taxon>
        <taxon>Bacillota</taxon>
        <taxon>Clostridia</taxon>
        <taxon>Lachnospirales</taxon>
        <taxon>Cellulosilyticaceae</taxon>
        <taxon>Holtiella</taxon>
    </lineage>
</organism>
<proteinExistence type="predicted"/>
<evidence type="ECO:0000313" key="2">
    <source>
        <dbReference type="EMBL" id="MDA3732065.1"/>
    </source>
</evidence>
<evidence type="ECO:0000256" key="1">
    <source>
        <dbReference type="SAM" id="Coils"/>
    </source>
</evidence>
<dbReference type="InterPro" id="IPR045136">
    <property type="entry name" value="Iah1-like"/>
</dbReference>
<gene>
    <name evidence="2" type="ORF">PBV87_11285</name>
</gene>
<protein>
    <submittedName>
        <fullName evidence="2">Uncharacterized protein</fullName>
    </submittedName>
</protein>
<dbReference type="PANTHER" id="PTHR14209:SF19">
    <property type="entry name" value="ISOAMYL ACETATE-HYDROLYZING ESTERASE 1 HOMOLOG"/>
    <property type="match status" value="1"/>
</dbReference>
<dbReference type="EMBL" id="JAQIFT010000045">
    <property type="protein sequence ID" value="MDA3732065.1"/>
    <property type="molecule type" value="Genomic_DNA"/>
</dbReference>
<accession>A0AA42J175</accession>
<keyword evidence="1" id="KW-0175">Coiled coil</keyword>
<dbReference type="Proteomes" id="UP001169242">
    <property type="component" value="Unassembled WGS sequence"/>
</dbReference>
<evidence type="ECO:0000313" key="3">
    <source>
        <dbReference type="Proteomes" id="UP001169242"/>
    </source>
</evidence>
<reference evidence="2" key="1">
    <citation type="journal article" date="2023" name="Int. J. Syst. Evol. Microbiol.">
        <title>&lt;i&gt;Holtiella tumoricola&lt;/i&gt; gen. nov. sp. nov., isolated from a human clinical sample.</title>
        <authorList>
            <person name="Allen-Vercoe E."/>
            <person name="Daigneault M.C."/>
            <person name="Vancuren S.J."/>
            <person name="Cochrane K."/>
            <person name="O'Neal L.L."/>
            <person name="Sankaranarayanan K."/>
            <person name="Lawson P.A."/>
        </authorList>
    </citation>
    <scope>NUCLEOTIDE SEQUENCE</scope>
    <source>
        <strain evidence="2">CC70A</strain>
    </source>
</reference>
<dbReference type="PANTHER" id="PTHR14209">
    <property type="entry name" value="ISOAMYL ACETATE-HYDROLYZING ESTERASE 1"/>
    <property type="match status" value="1"/>
</dbReference>
<dbReference type="SUPFAM" id="SSF52266">
    <property type="entry name" value="SGNH hydrolase"/>
    <property type="match status" value="1"/>
</dbReference>
<dbReference type="InterPro" id="IPR036514">
    <property type="entry name" value="SGNH_hydro_sf"/>
</dbReference>
<keyword evidence="3" id="KW-1185">Reference proteome</keyword>
<dbReference type="Gene3D" id="3.40.50.1110">
    <property type="entry name" value="SGNH hydrolase"/>
    <property type="match status" value="1"/>
</dbReference>
<feature type="coiled-coil region" evidence="1">
    <location>
        <begin position="80"/>
        <end position="107"/>
    </location>
</feature>
<name>A0AA42J175_9FIRM</name>